<feature type="domain" description="LYR motif-containing protein Cup1-like N-terminal" evidence="2">
    <location>
        <begin position="18"/>
        <end position="119"/>
    </location>
</feature>
<dbReference type="AlphaFoldDB" id="A0AAE0UD06"/>
<reference evidence="3" key="2">
    <citation type="submission" date="2023-07" db="EMBL/GenBank/DDBJ databases">
        <authorList>
            <consortium name="Lawrence Berkeley National Laboratory"/>
            <person name="Haridas S."/>
            <person name="Hensen N."/>
            <person name="Bonometti L."/>
            <person name="Westerberg I."/>
            <person name="Brannstrom I.O."/>
            <person name="Guillou S."/>
            <person name="Cros-Aarteil S."/>
            <person name="Calhoun S."/>
            <person name="Kuo A."/>
            <person name="Mondo S."/>
            <person name="Pangilinan J."/>
            <person name="Riley R."/>
            <person name="LaButti K."/>
            <person name="Andreopoulos B."/>
            <person name="Lipzen A."/>
            <person name="Chen C."/>
            <person name="Yanf M."/>
            <person name="Daum C."/>
            <person name="Ng V."/>
            <person name="Clum A."/>
            <person name="Steindorff A."/>
            <person name="Ohm R."/>
            <person name="Martin F."/>
            <person name="Silar P."/>
            <person name="Natvig D."/>
            <person name="Lalanne C."/>
            <person name="Gautier V."/>
            <person name="Ament-velasquez S.L."/>
            <person name="Kruys A."/>
            <person name="Hutchinson M.I."/>
            <person name="Powell A.J."/>
            <person name="Barry K."/>
            <person name="Miller A.N."/>
            <person name="Grigoriev I.V."/>
            <person name="Debuchy R."/>
            <person name="Gladieux P."/>
            <person name="Thoren M.H."/>
            <person name="Johannesson H."/>
        </authorList>
    </citation>
    <scope>NUCLEOTIDE SEQUENCE</scope>
    <source>
        <strain evidence="3">FGSC 1904</strain>
    </source>
</reference>
<comment type="caution">
    <text evidence="3">The sequence shown here is derived from an EMBL/GenBank/DDBJ whole genome shotgun (WGS) entry which is preliminary data.</text>
</comment>
<dbReference type="Proteomes" id="UP001281003">
    <property type="component" value="Unassembled WGS sequence"/>
</dbReference>
<dbReference type="CDD" id="cd20273">
    <property type="entry name" value="Complex1_LYR_unchar"/>
    <property type="match status" value="1"/>
</dbReference>
<evidence type="ECO:0000313" key="3">
    <source>
        <dbReference type="EMBL" id="KAK3399593.1"/>
    </source>
</evidence>
<evidence type="ECO:0000256" key="1">
    <source>
        <dbReference type="SAM" id="MobiDB-lite"/>
    </source>
</evidence>
<gene>
    <name evidence="3" type="ORF">B0T20DRAFT_350777</name>
</gene>
<dbReference type="EMBL" id="JAUTDP010000004">
    <property type="protein sequence ID" value="KAK3399593.1"/>
    <property type="molecule type" value="Genomic_DNA"/>
</dbReference>
<protein>
    <recommendedName>
        <fullName evidence="2">LYR motif-containing protein Cup1-like N-terminal domain-containing protein</fullName>
    </recommendedName>
</protein>
<feature type="region of interest" description="Disordered" evidence="1">
    <location>
        <begin position="47"/>
        <end position="82"/>
    </location>
</feature>
<evidence type="ECO:0000259" key="2">
    <source>
        <dbReference type="Pfam" id="PF20263"/>
    </source>
</evidence>
<proteinExistence type="predicted"/>
<reference evidence="3" key="1">
    <citation type="journal article" date="2023" name="Mol. Phylogenet. Evol.">
        <title>Genome-scale phylogeny and comparative genomics of the fungal order Sordariales.</title>
        <authorList>
            <person name="Hensen N."/>
            <person name="Bonometti L."/>
            <person name="Westerberg I."/>
            <person name="Brannstrom I.O."/>
            <person name="Guillou S."/>
            <person name="Cros-Aarteil S."/>
            <person name="Calhoun S."/>
            <person name="Haridas S."/>
            <person name="Kuo A."/>
            <person name="Mondo S."/>
            <person name="Pangilinan J."/>
            <person name="Riley R."/>
            <person name="LaButti K."/>
            <person name="Andreopoulos B."/>
            <person name="Lipzen A."/>
            <person name="Chen C."/>
            <person name="Yan M."/>
            <person name="Daum C."/>
            <person name="Ng V."/>
            <person name="Clum A."/>
            <person name="Steindorff A."/>
            <person name="Ohm R.A."/>
            <person name="Martin F."/>
            <person name="Silar P."/>
            <person name="Natvig D.O."/>
            <person name="Lalanne C."/>
            <person name="Gautier V."/>
            <person name="Ament-Velasquez S.L."/>
            <person name="Kruys A."/>
            <person name="Hutchinson M.I."/>
            <person name="Powell A.J."/>
            <person name="Barry K."/>
            <person name="Miller A.N."/>
            <person name="Grigoriev I.V."/>
            <person name="Debuchy R."/>
            <person name="Gladieux P."/>
            <person name="Hiltunen Thoren M."/>
            <person name="Johannesson H."/>
        </authorList>
    </citation>
    <scope>NUCLEOTIDE SEQUENCE</scope>
    <source>
        <strain evidence="3">FGSC 1904</strain>
    </source>
</reference>
<name>A0AAE0UD06_SORBR</name>
<dbReference type="InterPro" id="IPR046896">
    <property type="entry name" value="Cup1-like_N"/>
</dbReference>
<evidence type="ECO:0000313" key="4">
    <source>
        <dbReference type="Proteomes" id="UP001281003"/>
    </source>
</evidence>
<organism evidence="3 4">
    <name type="scientific">Sordaria brevicollis</name>
    <dbReference type="NCBI Taxonomy" id="83679"/>
    <lineage>
        <taxon>Eukaryota</taxon>
        <taxon>Fungi</taxon>
        <taxon>Dikarya</taxon>
        <taxon>Ascomycota</taxon>
        <taxon>Pezizomycotina</taxon>
        <taxon>Sordariomycetes</taxon>
        <taxon>Sordariomycetidae</taxon>
        <taxon>Sordariales</taxon>
        <taxon>Sordariaceae</taxon>
        <taxon>Sordaria</taxon>
    </lineage>
</organism>
<keyword evidence="4" id="KW-1185">Reference proteome</keyword>
<accession>A0AAE0UD06</accession>
<sequence length="388" mass="45305">MSRPPPLPLPHPTTTIHLYRHLLRESSYLPVLIRPFFDDLITSRFHRHRLDPPPPSSPSPSSSSSSPPSQPASQTATRLKRAHHSLRHLRAANHGDLPRMRKLLLLAFGRTGFKRRQLLSDLLHPSTPTSDAELERYISKARQIQSENRKPDWLDQWDVDKLKAFVKSQTSGQAPPVVNRPKQQITAFQAQPEKQIPRENIWGGELNGKVKRTKLKKVYKQVADKVLPPVPREEWELLRDLVEGREEWVVPEGRRKRVEAIWGVEEKELDWNWQRYATQPIWLVDRQRSRKNMLLSGLTPDVQKEVDGVEEMAGWETQPMNCHRYTPRLWRRTLEQVWRMTATMERKKDGKGWEIEWGQKKYVPPVAPSADMEFFEGAVRTERKKKGK</sequence>
<dbReference type="Pfam" id="PF20263">
    <property type="entry name" value="LYRM2-like"/>
    <property type="match status" value="1"/>
</dbReference>